<dbReference type="EMBL" id="QGNW01000320">
    <property type="protein sequence ID" value="RVW76974.1"/>
    <property type="molecule type" value="Genomic_DNA"/>
</dbReference>
<reference evidence="1 2" key="1">
    <citation type="journal article" date="2018" name="PLoS Genet.">
        <title>Population sequencing reveals clonal diversity and ancestral inbreeding in the grapevine cultivar Chardonnay.</title>
        <authorList>
            <person name="Roach M.J."/>
            <person name="Johnson D.L."/>
            <person name="Bohlmann J."/>
            <person name="van Vuuren H.J."/>
            <person name="Jones S.J."/>
            <person name="Pretorius I.S."/>
            <person name="Schmidt S.A."/>
            <person name="Borneman A.R."/>
        </authorList>
    </citation>
    <scope>NUCLEOTIDE SEQUENCE [LARGE SCALE GENOMIC DNA]</scope>
    <source>
        <strain evidence="2">cv. Chardonnay</strain>
        <tissue evidence="1">Leaf</tissue>
    </source>
</reference>
<comment type="caution">
    <text evidence="1">The sequence shown here is derived from an EMBL/GenBank/DDBJ whole genome shotgun (WGS) entry which is preliminary data.</text>
</comment>
<name>A0A438GXM8_VITVI</name>
<dbReference type="Proteomes" id="UP000288805">
    <property type="component" value="Unassembled WGS sequence"/>
</dbReference>
<proteinExistence type="predicted"/>
<accession>A0A438GXM8</accession>
<evidence type="ECO:0000313" key="1">
    <source>
        <dbReference type="EMBL" id="RVW76974.1"/>
    </source>
</evidence>
<sequence>MSGRMLKWTIELSEYGIKYHLRLTSKRQVMIDFIVELPTKPSHLDEFPGRDGGYFMWMELPELSAREWA</sequence>
<organism evidence="1 2">
    <name type="scientific">Vitis vinifera</name>
    <name type="common">Grape</name>
    <dbReference type="NCBI Taxonomy" id="29760"/>
    <lineage>
        <taxon>Eukaryota</taxon>
        <taxon>Viridiplantae</taxon>
        <taxon>Streptophyta</taxon>
        <taxon>Embryophyta</taxon>
        <taxon>Tracheophyta</taxon>
        <taxon>Spermatophyta</taxon>
        <taxon>Magnoliopsida</taxon>
        <taxon>eudicotyledons</taxon>
        <taxon>Gunneridae</taxon>
        <taxon>Pentapetalae</taxon>
        <taxon>rosids</taxon>
        <taxon>Vitales</taxon>
        <taxon>Vitaceae</taxon>
        <taxon>Viteae</taxon>
        <taxon>Vitis</taxon>
    </lineage>
</organism>
<protein>
    <submittedName>
        <fullName evidence="1">Uncharacterized protein</fullName>
    </submittedName>
</protein>
<evidence type="ECO:0000313" key="2">
    <source>
        <dbReference type="Proteomes" id="UP000288805"/>
    </source>
</evidence>
<gene>
    <name evidence="1" type="ORF">CK203_055541</name>
</gene>
<dbReference type="AlphaFoldDB" id="A0A438GXM8"/>